<comment type="subcellular location">
    <subcellularLocation>
        <location evidence="2">Cell inner membrane</location>
    </subcellularLocation>
</comment>
<organism evidence="6 7">
    <name type="scientific">Pseudomonas jilinensis</name>
    <dbReference type="NCBI Taxonomy" id="2078689"/>
    <lineage>
        <taxon>Bacteria</taxon>
        <taxon>Pseudomonadati</taxon>
        <taxon>Pseudomonadota</taxon>
        <taxon>Gammaproteobacteria</taxon>
        <taxon>Pseudomonadales</taxon>
        <taxon>Pseudomonadaceae</taxon>
        <taxon>Pseudomonas</taxon>
    </lineage>
</organism>
<sequence>MIKPYVPCIHSHGNDGVTDNQPDSLTGYNGELLDPAAIDSAWPLLDALPFPVMQIDTDYRVVATNRAAAQQYTSVHGHCYQVSHGYDSPCDENGETCPKLSAQSSRSANAVLHIHQMKSGVEKFKVQAVPIEGGGILELHIPLNDVTTIDILTGLTNRAEGEQQVRRYAALMKRTQARYALVMLDLDRFKSVNDTYGHLAGDLVLASFTEVLRNTVRESDIAIRYGGEEFLVMLLNADQAAAEQFAQRVLEATRELEIVYEEHTLRITVSAGIRCLEAEELQSVAIDLAVSQADAAMYRAKQAGRDRFEVYAG</sequence>
<dbReference type="InterPro" id="IPR050469">
    <property type="entry name" value="Diguanylate_Cyclase"/>
</dbReference>
<dbReference type="PANTHER" id="PTHR45138:SF9">
    <property type="entry name" value="DIGUANYLATE CYCLASE DGCM-RELATED"/>
    <property type="match status" value="1"/>
</dbReference>
<comment type="cofactor">
    <cofactor evidence="1">
        <name>Mg(2+)</name>
        <dbReference type="ChEBI" id="CHEBI:18420"/>
    </cofactor>
</comment>
<dbReference type="InterPro" id="IPR000160">
    <property type="entry name" value="GGDEF_dom"/>
</dbReference>
<dbReference type="PROSITE" id="PS50887">
    <property type="entry name" value="GGDEF"/>
    <property type="match status" value="1"/>
</dbReference>
<dbReference type="Proteomes" id="UP000265745">
    <property type="component" value="Unassembled WGS sequence"/>
</dbReference>
<reference evidence="6 7" key="1">
    <citation type="submission" date="2018-06" db="EMBL/GenBank/DDBJ databases">
        <title>Pseudomonas jilinensis sp. nov., isolated from the production water of Jilin Oilfield in China.</title>
        <authorList>
            <person name="Wang J."/>
        </authorList>
    </citation>
    <scope>NUCLEOTIDE SEQUENCE [LARGE SCALE GENOMIC DNA]</scope>
    <source>
        <strain evidence="6 7">JS15-10A1</strain>
    </source>
</reference>
<accession>A0A396SFZ4</accession>
<evidence type="ECO:0000259" key="5">
    <source>
        <dbReference type="PROSITE" id="PS50887"/>
    </source>
</evidence>
<evidence type="ECO:0000313" key="7">
    <source>
        <dbReference type="Proteomes" id="UP000265745"/>
    </source>
</evidence>
<dbReference type="OrthoDB" id="9812260at2"/>
<evidence type="ECO:0000256" key="1">
    <source>
        <dbReference type="ARBA" id="ARBA00001946"/>
    </source>
</evidence>
<protein>
    <recommendedName>
        <fullName evidence="3">diguanylate cyclase</fullName>
        <ecNumber evidence="3">2.7.7.65</ecNumber>
    </recommendedName>
</protein>
<name>A0A396SFZ4_9PSED</name>
<dbReference type="GO" id="GO:0052621">
    <property type="term" value="F:diguanylate cyclase activity"/>
    <property type="evidence" value="ECO:0007669"/>
    <property type="project" value="UniProtKB-EC"/>
</dbReference>
<dbReference type="InterPro" id="IPR043128">
    <property type="entry name" value="Rev_trsase/Diguanyl_cyclase"/>
</dbReference>
<dbReference type="SMART" id="SM00267">
    <property type="entry name" value="GGDEF"/>
    <property type="match status" value="1"/>
</dbReference>
<proteinExistence type="predicted"/>
<dbReference type="FunFam" id="3.30.70.270:FF:000001">
    <property type="entry name" value="Diguanylate cyclase domain protein"/>
    <property type="match status" value="1"/>
</dbReference>
<dbReference type="AlphaFoldDB" id="A0A396SFZ4"/>
<dbReference type="Gene3D" id="3.30.70.270">
    <property type="match status" value="1"/>
</dbReference>
<dbReference type="GO" id="GO:1902201">
    <property type="term" value="P:negative regulation of bacterial-type flagellum-dependent cell motility"/>
    <property type="evidence" value="ECO:0007669"/>
    <property type="project" value="TreeGrafter"/>
</dbReference>
<comment type="caution">
    <text evidence="6">The sequence shown here is derived from an EMBL/GenBank/DDBJ whole genome shotgun (WGS) entry which is preliminary data.</text>
</comment>
<dbReference type="PANTHER" id="PTHR45138">
    <property type="entry name" value="REGULATORY COMPONENTS OF SENSORY TRANSDUCTION SYSTEM"/>
    <property type="match status" value="1"/>
</dbReference>
<keyword evidence="7" id="KW-1185">Reference proteome</keyword>
<dbReference type="EMBL" id="QJSA01000002">
    <property type="protein sequence ID" value="RHW22536.1"/>
    <property type="molecule type" value="Genomic_DNA"/>
</dbReference>
<feature type="domain" description="GGDEF" evidence="5">
    <location>
        <begin position="177"/>
        <end position="313"/>
    </location>
</feature>
<comment type="catalytic activity">
    <reaction evidence="4">
        <text>2 GTP = 3',3'-c-di-GMP + 2 diphosphate</text>
        <dbReference type="Rhea" id="RHEA:24898"/>
        <dbReference type="ChEBI" id="CHEBI:33019"/>
        <dbReference type="ChEBI" id="CHEBI:37565"/>
        <dbReference type="ChEBI" id="CHEBI:58805"/>
        <dbReference type="EC" id="2.7.7.65"/>
    </reaction>
</comment>
<dbReference type="GO" id="GO:0043709">
    <property type="term" value="P:cell adhesion involved in single-species biofilm formation"/>
    <property type="evidence" value="ECO:0007669"/>
    <property type="project" value="TreeGrafter"/>
</dbReference>
<evidence type="ECO:0000256" key="4">
    <source>
        <dbReference type="ARBA" id="ARBA00034247"/>
    </source>
</evidence>
<dbReference type="CDD" id="cd01949">
    <property type="entry name" value="GGDEF"/>
    <property type="match status" value="1"/>
</dbReference>
<gene>
    <name evidence="6" type="ORF">C2846_02585</name>
</gene>
<dbReference type="SUPFAM" id="SSF55073">
    <property type="entry name" value="Nucleotide cyclase"/>
    <property type="match status" value="1"/>
</dbReference>
<dbReference type="GO" id="GO:0005886">
    <property type="term" value="C:plasma membrane"/>
    <property type="evidence" value="ECO:0007669"/>
    <property type="project" value="UniProtKB-SubCell"/>
</dbReference>
<dbReference type="Pfam" id="PF00990">
    <property type="entry name" value="GGDEF"/>
    <property type="match status" value="1"/>
</dbReference>
<evidence type="ECO:0000256" key="2">
    <source>
        <dbReference type="ARBA" id="ARBA00004533"/>
    </source>
</evidence>
<evidence type="ECO:0000313" key="6">
    <source>
        <dbReference type="EMBL" id="RHW22536.1"/>
    </source>
</evidence>
<evidence type="ECO:0000256" key="3">
    <source>
        <dbReference type="ARBA" id="ARBA00012528"/>
    </source>
</evidence>
<dbReference type="NCBIfam" id="TIGR00254">
    <property type="entry name" value="GGDEF"/>
    <property type="match status" value="1"/>
</dbReference>
<dbReference type="EC" id="2.7.7.65" evidence="3"/>
<dbReference type="InterPro" id="IPR029787">
    <property type="entry name" value="Nucleotide_cyclase"/>
</dbReference>